<dbReference type="Proteomes" id="UP000078492">
    <property type="component" value="Unassembled WGS sequence"/>
</dbReference>
<evidence type="ECO:0000259" key="4">
    <source>
        <dbReference type="Pfam" id="PF04840"/>
    </source>
</evidence>
<dbReference type="InterPro" id="IPR016534">
    <property type="entry name" value="VPS16"/>
</dbReference>
<evidence type="ECO:0000256" key="3">
    <source>
        <dbReference type="PIRNR" id="PIRNR007949"/>
    </source>
</evidence>
<dbReference type="SUPFAM" id="SSF50978">
    <property type="entry name" value="WD40 repeat-like"/>
    <property type="match status" value="1"/>
</dbReference>
<dbReference type="PIRSF" id="PIRSF007949">
    <property type="entry name" value="VPS16"/>
    <property type="match status" value="1"/>
</dbReference>
<dbReference type="InterPro" id="IPR006926">
    <property type="entry name" value="Vps16_N"/>
</dbReference>
<comment type="similarity">
    <text evidence="1 3">Belongs to the VPS16 family.</text>
</comment>
<organism evidence="6 7">
    <name type="scientific">Trachymyrmex cornetzi</name>
    <dbReference type="NCBI Taxonomy" id="471704"/>
    <lineage>
        <taxon>Eukaryota</taxon>
        <taxon>Metazoa</taxon>
        <taxon>Ecdysozoa</taxon>
        <taxon>Arthropoda</taxon>
        <taxon>Hexapoda</taxon>
        <taxon>Insecta</taxon>
        <taxon>Pterygota</taxon>
        <taxon>Neoptera</taxon>
        <taxon>Endopterygota</taxon>
        <taxon>Hymenoptera</taxon>
        <taxon>Apocrita</taxon>
        <taxon>Aculeata</taxon>
        <taxon>Formicoidea</taxon>
        <taxon>Formicidae</taxon>
        <taxon>Myrmicinae</taxon>
        <taxon>Trachymyrmex</taxon>
    </lineage>
</organism>
<keyword evidence="3" id="KW-0813">Transport</keyword>
<dbReference type="GO" id="GO:0030897">
    <property type="term" value="C:HOPS complex"/>
    <property type="evidence" value="ECO:0007669"/>
    <property type="project" value="UniProtKB-UniRule"/>
</dbReference>
<keyword evidence="7" id="KW-1185">Reference proteome</keyword>
<dbReference type="AlphaFoldDB" id="A0A151J431"/>
<dbReference type="Gene3D" id="1.10.150.780">
    <property type="entry name" value="Vps16, C-terminal region"/>
    <property type="match status" value="1"/>
</dbReference>
<keyword evidence="3" id="KW-0653">Protein transport</keyword>
<dbReference type="InterPro" id="IPR015943">
    <property type="entry name" value="WD40/YVTN_repeat-like_dom_sf"/>
</dbReference>
<evidence type="ECO:0000313" key="6">
    <source>
        <dbReference type="EMBL" id="KYN17190.1"/>
    </source>
</evidence>
<comment type="function">
    <text evidence="3">Plays a role in vesicle-mediated protein trafficking to lysosomal compartments including the endocytic membrane transport and autophagic pathways. Believed to act as a core component of the putative HOPS and CORVET endosomal tethering complexes.</text>
</comment>
<dbReference type="InterPro" id="IPR038132">
    <property type="entry name" value="Vps16_C_sf"/>
</dbReference>
<dbReference type="STRING" id="471704.A0A151J431"/>
<feature type="domain" description="Vps16 C-terminal" evidence="4">
    <location>
        <begin position="555"/>
        <end position="846"/>
    </location>
</feature>
<name>A0A151J431_9HYME</name>
<evidence type="ECO:0000313" key="7">
    <source>
        <dbReference type="Proteomes" id="UP000078492"/>
    </source>
</evidence>
<dbReference type="PANTHER" id="PTHR12811:SF0">
    <property type="entry name" value="VACUOLAR PROTEIN SORTING-ASSOCIATED PROTEIN 16 HOMOLOG"/>
    <property type="match status" value="1"/>
</dbReference>
<dbReference type="GO" id="GO:0003779">
    <property type="term" value="F:actin binding"/>
    <property type="evidence" value="ECO:0007669"/>
    <property type="project" value="TreeGrafter"/>
</dbReference>
<dbReference type="GO" id="GO:0042144">
    <property type="term" value="P:vacuole fusion, non-autophagic"/>
    <property type="evidence" value="ECO:0007669"/>
    <property type="project" value="TreeGrafter"/>
</dbReference>
<dbReference type="GO" id="GO:0031902">
    <property type="term" value="C:late endosome membrane"/>
    <property type="evidence" value="ECO:0007669"/>
    <property type="project" value="UniProtKB-SubCell"/>
</dbReference>
<keyword evidence="3" id="KW-0458">Lysosome</keyword>
<dbReference type="Pfam" id="PF04841">
    <property type="entry name" value="Vps16_N"/>
    <property type="match status" value="1"/>
</dbReference>
<dbReference type="Gene3D" id="2.130.10.10">
    <property type="entry name" value="YVTN repeat-like/Quinoprotein amine dehydrogenase"/>
    <property type="match status" value="1"/>
</dbReference>
<protein>
    <recommendedName>
        <fullName evidence="2 3">Vacuolar protein sorting-associated protein 16 homolog</fullName>
    </recommendedName>
</protein>
<evidence type="ECO:0000256" key="2">
    <source>
        <dbReference type="ARBA" id="ARBA00017947"/>
    </source>
</evidence>
<dbReference type="GO" id="GO:0006886">
    <property type="term" value="P:intracellular protein transport"/>
    <property type="evidence" value="ECO:0007669"/>
    <property type="project" value="InterPro"/>
</dbReference>
<dbReference type="GO" id="GO:0016197">
    <property type="term" value="P:endosomal transport"/>
    <property type="evidence" value="ECO:0007669"/>
    <property type="project" value="TreeGrafter"/>
</dbReference>
<keyword evidence="3" id="KW-0967">Endosome</keyword>
<evidence type="ECO:0000259" key="5">
    <source>
        <dbReference type="Pfam" id="PF04841"/>
    </source>
</evidence>
<comment type="subcellular location">
    <subcellularLocation>
        <location evidence="3">Late endosome membrane</location>
        <topology evidence="3">Peripheral membrane protein</topology>
        <orientation evidence="3">Cytoplasmic side</orientation>
    </subcellularLocation>
    <subcellularLocation>
        <location evidence="3">Lysosome membrane</location>
        <topology evidence="3">Peripheral membrane protein</topology>
        <orientation evidence="3">Cytoplasmic side</orientation>
    </subcellularLocation>
    <text evidence="3">Cytoplasmic, peripheral membrane protein associated with late endosomes/lysosomes.</text>
</comment>
<keyword evidence="3" id="KW-0472">Membrane</keyword>
<reference evidence="6 7" key="1">
    <citation type="submission" date="2015-09" db="EMBL/GenBank/DDBJ databases">
        <title>Trachymyrmex cornetzi WGS genome.</title>
        <authorList>
            <person name="Nygaard S."/>
            <person name="Hu H."/>
            <person name="Boomsma J."/>
            <person name="Zhang G."/>
        </authorList>
    </citation>
    <scope>NUCLEOTIDE SEQUENCE [LARGE SCALE GENOMIC DNA]</scope>
    <source>
        <strain evidence="6">Tcor2-1</strain>
        <tissue evidence="6">Whole body</tissue>
    </source>
</reference>
<dbReference type="InterPro" id="IPR036322">
    <property type="entry name" value="WD40_repeat_dom_sf"/>
</dbReference>
<gene>
    <name evidence="6" type="ORF">ALC57_10522</name>
</gene>
<dbReference type="EMBL" id="KQ980211">
    <property type="protein sequence ID" value="KYN17190.1"/>
    <property type="molecule type" value="Genomic_DNA"/>
</dbReference>
<dbReference type="InterPro" id="IPR006925">
    <property type="entry name" value="Vps16_C"/>
</dbReference>
<proteinExistence type="inferred from homology"/>
<accession>A0A151J431</accession>
<dbReference type="Pfam" id="PF04840">
    <property type="entry name" value="Vps16_C"/>
    <property type="match status" value="1"/>
</dbReference>
<evidence type="ECO:0000256" key="1">
    <source>
        <dbReference type="ARBA" id="ARBA00009250"/>
    </source>
</evidence>
<dbReference type="GO" id="GO:0005765">
    <property type="term" value="C:lysosomal membrane"/>
    <property type="evidence" value="ECO:0007669"/>
    <property type="project" value="UniProtKB-SubCell"/>
</dbReference>
<dbReference type="GO" id="GO:0033263">
    <property type="term" value="C:CORVET complex"/>
    <property type="evidence" value="ECO:0007669"/>
    <property type="project" value="UniProtKB-UniRule"/>
</dbReference>
<dbReference type="PANTHER" id="PTHR12811">
    <property type="entry name" value="VACUOLAR PROTEIN SORTING VPS16"/>
    <property type="match status" value="1"/>
</dbReference>
<feature type="domain" description="Vps16 N-terminal" evidence="5">
    <location>
        <begin position="6"/>
        <end position="411"/>
    </location>
</feature>
<sequence length="854" mass="98038">MSAMLTADWFPLGRDVYFRKFELYPISFQHEISNNNLIVAAPYGGSIAVTRNPKKLVKIQGASKPLILLYTSSGKLTAKLQWSSGQLISFDWSQQEELLCVQDDGMVLIYDMFGTYQHTFSMGNAAKDTKVVDAKFFMTSNSTGIAVLTSTNRIFLVNNVSEPKVRQITDIPRYSPIDCWYMVHCERETQVILSNREGIFVIHQSHQNTFSFNNLFNNKINSVTAIAASSNNRHIVLYSDTGHLYIGSIDFREKYCECYTNMKEPLTNIAWCGTEAVVCSWNSTIMVVGRMADTIVYNYDGPVHLVTEIDGVRVLSSSSHEMIQKVPNVVQRIFRINSTDPASYLLEASKQFQKKSHKADSYIDLVKDKLDSAIKACIDGASHEFDFETQKILMRAAKFGKGFSKTIDSEYYVQMCRTLRVLNAVRHPAVGIPLTYAQFNILTNQVLLDRLVARRHYYLSIQIARHLQLPEIDGESRILAHWACYKVKQTQLDKEQIAEEIADKLGYAPGVSYSEIAKRAADCGRKQLAIKVNKYIIHHILYCREELFILLALFQLIDYEPRAHQQVPLLLTLGEERAALHKAVESGNTDLVYTVILHLRENMTLGDFQMSIMHCPLAMALYVKYCQSHNRETLRDIYNQYDDFHSQAVWFITESYQRKNTMSRDALLQSAQENFRLARNDTNASLTEEQIKLLKYQRSLEDTLHESIVGKPLHDTVRILLLRNELKLADKLRSEYKIPDRRYWWLRIQCLAEQGLWNDLEKFSKSKKSPIGYEPFIDECLKYNEKLEARKYLAKVKDDLKVKYLVKLNLLSEAAQTAYEQKDASALTFVLAQCGSSDRQFVDKINMLLASLKN</sequence>